<name>A0A1G4M7L8_LACFM</name>
<dbReference type="InterPro" id="IPR036867">
    <property type="entry name" value="R3H_dom_sf"/>
</dbReference>
<feature type="compositionally biased region" description="Polar residues" evidence="1">
    <location>
        <begin position="334"/>
        <end position="343"/>
    </location>
</feature>
<reference evidence="4" key="1">
    <citation type="submission" date="2016-03" db="EMBL/GenBank/DDBJ databases">
        <authorList>
            <person name="Devillers H."/>
        </authorList>
    </citation>
    <scope>NUCLEOTIDE SEQUENCE [LARGE SCALE GENOMIC DNA]</scope>
</reference>
<feature type="region of interest" description="Disordered" evidence="1">
    <location>
        <begin position="271"/>
        <end position="343"/>
    </location>
</feature>
<accession>A0A1G4M7L8</accession>
<evidence type="ECO:0000313" key="4">
    <source>
        <dbReference type="Proteomes" id="UP000190831"/>
    </source>
</evidence>
<gene>
    <name evidence="3" type="ORF">LAFE_0B03576G</name>
</gene>
<dbReference type="CDD" id="cd02642">
    <property type="entry name" value="R3H_encore_like"/>
    <property type="match status" value="1"/>
</dbReference>
<keyword evidence="4" id="KW-1185">Reference proteome</keyword>
<dbReference type="PROSITE" id="PS51061">
    <property type="entry name" value="R3H"/>
    <property type="match status" value="1"/>
</dbReference>
<sequence length="343" mass="39598">MEDLQLTPALLIALFERPHDRYFLIQLENSMVSFINSHAQSYQLEPMNSYYRLLAHQLAEYHGLKHTLAQGNDTCIVVFKDDTFGGGMNKPLLQELDPPRQYQYNAPFYPPNHQNHKKFKILRRDSQSEEQHIPSIQNSNAEENQRTGITQQQYDRHKSEIFSEPTTPQKSTKAVEDDSPQPHQFETSRYKFKQQSYKPKKKKFHKKSNSFQVPQYYYPPPAPFQMPYMMYNPYAMMYVPPEHTFAQLPPQMHKNNPYMYAPIQNGSPFYSPGSPYSSKNSSNVSLKKKDRRSNSRTQLGNKSSDSLATDNTRDSLMDPSAPNASAATPPLEDMSNQLGKLSI</sequence>
<dbReference type="SMART" id="SM00393">
    <property type="entry name" value="R3H"/>
    <property type="match status" value="1"/>
</dbReference>
<evidence type="ECO:0000256" key="1">
    <source>
        <dbReference type="SAM" id="MobiDB-lite"/>
    </source>
</evidence>
<dbReference type="OrthoDB" id="278430at2759"/>
<feature type="compositionally biased region" description="Polar residues" evidence="1">
    <location>
        <begin position="134"/>
        <end position="153"/>
    </location>
</feature>
<dbReference type="Proteomes" id="UP000190831">
    <property type="component" value="Chromosome B"/>
</dbReference>
<evidence type="ECO:0000313" key="3">
    <source>
        <dbReference type="EMBL" id="SCV99836.1"/>
    </source>
</evidence>
<feature type="region of interest" description="Disordered" evidence="1">
    <location>
        <begin position="125"/>
        <end position="208"/>
    </location>
</feature>
<dbReference type="Pfam" id="PF01424">
    <property type="entry name" value="R3H"/>
    <property type="match status" value="1"/>
</dbReference>
<proteinExistence type="predicted"/>
<evidence type="ECO:0000259" key="2">
    <source>
        <dbReference type="PROSITE" id="PS51061"/>
    </source>
</evidence>
<dbReference type="EMBL" id="LT598489">
    <property type="protein sequence ID" value="SCV99836.1"/>
    <property type="molecule type" value="Genomic_DNA"/>
</dbReference>
<dbReference type="OMA" id="ASKSMIA"/>
<feature type="compositionally biased region" description="Low complexity" evidence="1">
    <location>
        <begin position="271"/>
        <end position="285"/>
    </location>
</feature>
<feature type="compositionally biased region" description="Polar residues" evidence="1">
    <location>
        <begin position="295"/>
        <end position="310"/>
    </location>
</feature>
<feature type="compositionally biased region" description="Low complexity" evidence="1">
    <location>
        <begin position="319"/>
        <end position="330"/>
    </location>
</feature>
<dbReference type="InterPro" id="IPR001374">
    <property type="entry name" value="R3H_dom"/>
</dbReference>
<dbReference type="Gene3D" id="3.30.1370.50">
    <property type="entry name" value="R3H-like domain"/>
    <property type="match status" value="1"/>
</dbReference>
<dbReference type="AlphaFoldDB" id="A0A1G4M7L8"/>
<protein>
    <submittedName>
        <fullName evidence="3">LAFE_0B03576g1_1</fullName>
    </submittedName>
</protein>
<feature type="domain" description="R3H" evidence="2">
    <location>
        <begin position="21"/>
        <end position="83"/>
    </location>
</feature>
<dbReference type="STRING" id="4955.A0A1G4M7L8"/>
<dbReference type="GO" id="GO:0003676">
    <property type="term" value="F:nucleic acid binding"/>
    <property type="evidence" value="ECO:0007669"/>
    <property type="project" value="UniProtKB-UniRule"/>
</dbReference>
<feature type="compositionally biased region" description="Basic residues" evidence="1">
    <location>
        <begin position="198"/>
        <end position="208"/>
    </location>
</feature>
<organism evidence="3 4">
    <name type="scientific">Lachancea fermentati</name>
    <name type="common">Zygosaccharomyces fermentati</name>
    <dbReference type="NCBI Taxonomy" id="4955"/>
    <lineage>
        <taxon>Eukaryota</taxon>
        <taxon>Fungi</taxon>
        <taxon>Dikarya</taxon>
        <taxon>Ascomycota</taxon>
        <taxon>Saccharomycotina</taxon>
        <taxon>Saccharomycetes</taxon>
        <taxon>Saccharomycetales</taxon>
        <taxon>Saccharomycetaceae</taxon>
        <taxon>Lachancea</taxon>
    </lineage>
</organism>
<dbReference type="SUPFAM" id="SSF82708">
    <property type="entry name" value="R3H domain"/>
    <property type="match status" value="1"/>
</dbReference>